<reference evidence="5" key="2">
    <citation type="submission" date="2020-09" db="EMBL/GenBank/DDBJ databases">
        <authorList>
            <person name="Luo X."/>
        </authorList>
    </citation>
    <scope>NUCLEOTIDE SEQUENCE</scope>
    <source>
        <strain evidence="5">TRM S81-3</strain>
    </source>
</reference>
<dbReference type="PROSITE" id="PS00189">
    <property type="entry name" value="LIPOYL"/>
    <property type="match status" value="1"/>
</dbReference>
<dbReference type="Pfam" id="PF01597">
    <property type="entry name" value="GCV_H"/>
    <property type="match status" value="1"/>
</dbReference>
<sequence>MIQPYTPHGQGSKTPYKEGDRFHADESIGIVEAVKTQTTVEAPVGGEVVDVNKALIDRPEPVNDAPYDDGWLIVLRTDGPTSTDGLLTADQYAEYIKDETD</sequence>
<dbReference type="RefSeq" id="WP_188182552.1">
    <property type="nucleotide sequence ID" value="NZ_JACVQF010000200.1"/>
</dbReference>
<name>A0A926L4Q5_9ACTN</name>
<dbReference type="SUPFAM" id="SSF51230">
    <property type="entry name" value="Single hybrid motif"/>
    <property type="match status" value="1"/>
</dbReference>
<dbReference type="InterPro" id="IPR002930">
    <property type="entry name" value="GCV_H"/>
</dbReference>
<dbReference type="GO" id="GO:0005829">
    <property type="term" value="C:cytosol"/>
    <property type="evidence" value="ECO:0007669"/>
    <property type="project" value="TreeGrafter"/>
</dbReference>
<keyword evidence="6" id="KW-1185">Reference proteome</keyword>
<reference evidence="5" key="1">
    <citation type="submission" date="2020-09" db="EMBL/GenBank/DDBJ databases">
        <title>Streptomyces grisecoloratus sp. nov., isolated from cotton soil.</title>
        <authorList>
            <person name="Xing L."/>
        </authorList>
    </citation>
    <scope>NUCLEOTIDE SEQUENCE</scope>
    <source>
        <strain evidence="5">TRM S81-3</strain>
    </source>
</reference>
<comment type="similarity">
    <text evidence="1">Belongs to the GcvH family.</text>
</comment>
<dbReference type="GO" id="GO:0009249">
    <property type="term" value="P:protein lipoylation"/>
    <property type="evidence" value="ECO:0007669"/>
    <property type="project" value="TreeGrafter"/>
</dbReference>
<dbReference type="Proteomes" id="UP000621210">
    <property type="component" value="Unassembled WGS sequence"/>
</dbReference>
<organism evidence="5 6">
    <name type="scientific">Streptomyces griseicoloratus</name>
    <dbReference type="NCBI Taxonomy" id="2752516"/>
    <lineage>
        <taxon>Bacteria</taxon>
        <taxon>Bacillati</taxon>
        <taxon>Actinomycetota</taxon>
        <taxon>Actinomycetes</taxon>
        <taxon>Kitasatosporales</taxon>
        <taxon>Streptomycetaceae</taxon>
        <taxon>Streptomyces</taxon>
    </lineage>
</organism>
<evidence type="ECO:0000256" key="1">
    <source>
        <dbReference type="ARBA" id="ARBA00009249"/>
    </source>
</evidence>
<feature type="region of interest" description="Disordered" evidence="3">
    <location>
        <begin position="1"/>
        <end position="22"/>
    </location>
</feature>
<evidence type="ECO:0000313" key="5">
    <source>
        <dbReference type="EMBL" id="MBD0421576.1"/>
    </source>
</evidence>
<evidence type="ECO:0000256" key="3">
    <source>
        <dbReference type="SAM" id="MobiDB-lite"/>
    </source>
</evidence>
<gene>
    <name evidence="5" type="ORF">H0H10_20880</name>
</gene>
<dbReference type="EMBL" id="JACVQF010000200">
    <property type="protein sequence ID" value="MBD0421576.1"/>
    <property type="molecule type" value="Genomic_DNA"/>
</dbReference>
<dbReference type="PANTHER" id="PTHR11715">
    <property type="entry name" value="GLYCINE CLEAVAGE SYSTEM H PROTEIN"/>
    <property type="match status" value="1"/>
</dbReference>
<evidence type="ECO:0000256" key="2">
    <source>
        <dbReference type="ARBA" id="ARBA00022823"/>
    </source>
</evidence>
<dbReference type="GO" id="GO:0019464">
    <property type="term" value="P:glycine decarboxylation via glycine cleavage system"/>
    <property type="evidence" value="ECO:0007669"/>
    <property type="project" value="InterPro"/>
</dbReference>
<dbReference type="AlphaFoldDB" id="A0A926L4Q5"/>
<keyword evidence="2" id="KW-0450">Lipoyl</keyword>
<dbReference type="Gene3D" id="2.40.50.100">
    <property type="match status" value="1"/>
</dbReference>
<dbReference type="InterPro" id="IPR003016">
    <property type="entry name" value="2-oxoA_DH_lipoyl-BS"/>
</dbReference>
<dbReference type="CDD" id="cd06848">
    <property type="entry name" value="GCS_H"/>
    <property type="match status" value="1"/>
</dbReference>
<accession>A0A926L4Q5</accession>
<feature type="domain" description="Lipoyl-binding" evidence="4">
    <location>
        <begin position="1"/>
        <end position="76"/>
    </location>
</feature>
<proteinExistence type="inferred from homology"/>
<dbReference type="InterPro" id="IPR033753">
    <property type="entry name" value="GCV_H/Fam206"/>
</dbReference>
<dbReference type="InterPro" id="IPR000089">
    <property type="entry name" value="Biotin_lipoyl"/>
</dbReference>
<evidence type="ECO:0000259" key="4">
    <source>
        <dbReference type="PROSITE" id="PS50968"/>
    </source>
</evidence>
<comment type="caution">
    <text evidence="5">The sequence shown here is derived from an EMBL/GenBank/DDBJ whole genome shotgun (WGS) entry which is preliminary data.</text>
</comment>
<dbReference type="PANTHER" id="PTHR11715:SF3">
    <property type="entry name" value="GLYCINE CLEAVAGE SYSTEM H PROTEIN-RELATED"/>
    <property type="match status" value="1"/>
</dbReference>
<dbReference type="PROSITE" id="PS50968">
    <property type="entry name" value="BIOTINYL_LIPOYL"/>
    <property type="match status" value="1"/>
</dbReference>
<evidence type="ECO:0000313" key="6">
    <source>
        <dbReference type="Proteomes" id="UP000621210"/>
    </source>
</evidence>
<protein>
    <recommendedName>
        <fullName evidence="4">Lipoyl-binding domain-containing protein</fullName>
    </recommendedName>
</protein>
<dbReference type="GO" id="GO:0005960">
    <property type="term" value="C:glycine cleavage complex"/>
    <property type="evidence" value="ECO:0007669"/>
    <property type="project" value="InterPro"/>
</dbReference>
<dbReference type="InterPro" id="IPR011053">
    <property type="entry name" value="Single_hybrid_motif"/>
</dbReference>